<dbReference type="Proteomes" id="UP000610303">
    <property type="component" value="Unassembled WGS sequence"/>
</dbReference>
<accession>A0A918CNM8</accession>
<gene>
    <name evidence="2" type="ORF">GCM10010196_30680</name>
</gene>
<dbReference type="EMBL" id="BMRJ01000004">
    <property type="protein sequence ID" value="GGR34493.1"/>
    <property type="molecule type" value="Genomic_DNA"/>
</dbReference>
<evidence type="ECO:0000256" key="1">
    <source>
        <dbReference type="SAM" id="MobiDB-lite"/>
    </source>
</evidence>
<feature type="region of interest" description="Disordered" evidence="1">
    <location>
        <begin position="70"/>
        <end position="95"/>
    </location>
</feature>
<reference evidence="2" key="2">
    <citation type="submission" date="2020-09" db="EMBL/GenBank/DDBJ databases">
        <authorList>
            <person name="Sun Q."/>
            <person name="Ohkuma M."/>
        </authorList>
    </citation>
    <scope>NUCLEOTIDE SEQUENCE</scope>
    <source>
        <strain evidence="2">JCM 3346</strain>
    </source>
</reference>
<evidence type="ECO:0000313" key="3">
    <source>
        <dbReference type="Proteomes" id="UP000610303"/>
    </source>
</evidence>
<name>A0A918CNM8_AGRME</name>
<protein>
    <submittedName>
        <fullName evidence="2">Uncharacterized protein</fullName>
    </submittedName>
</protein>
<proteinExistence type="predicted"/>
<comment type="caution">
    <text evidence="2">The sequence shown here is derived from an EMBL/GenBank/DDBJ whole genome shotgun (WGS) entry which is preliminary data.</text>
</comment>
<reference evidence="2" key="1">
    <citation type="journal article" date="2014" name="Int. J. Syst. Evol. Microbiol.">
        <title>Complete genome sequence of Corynebacterium casei LMG S-19264T (=DSM 44701T), isolated from a smear-ripened cheese.</title>
        <authorList>
            <consortium name="US DOE Joint Genome Institute (JGI-PGF)"/>
            <person name="Walter F."/>
            <person name="Albersmeier A."/>
            <person name="Kalinowski J."/>
            <person name="Ruckert C."/>
        </authorList>
    </citation>
    <scope>NUCLEOTIDE SEQUENCE</scope>
    <source>
        <strain evidence="2">JCM 3346</strain>
    </source>
</reference>
<sequence>MRGVGVIVTRGKLRSFIDERLVVERAAVERDSEVPAAVLGEGTLLGTQERLVELLTVPGADHLDFRLTVAEQPGNGSEERLDGARRSLPHEEITG</sequence>
<feature type="compositionally biased region" description="Basic and acidic residues" evidence="1">
    <location>
        <begin position="77"/>
        <end position="95"/>
    </location>
</feature>
<organism evidence="2 3">
    <name type="scientific">Agromyces mediolanus</name>
    <name type="common">Corynebacterium mediolanum</name>
    <dbReference type="NCBI Taxonomy" id="41986"/>
    <lineage>
        <taxon>Bacteria</taxon>
        <taxon>Bacillati</taxon>
        <taxon>Actinomycetota</taxon>
        <taxon>Actinomycetes</taxon>
        <taxon>Micrococcales</taxon>
        <taxon>Microbacteriaceae</taxon>
        <taxon>Agromyces</taxon>
    </lineage>
</organism>
<dbReference type="AlphaFoldDB" id="A0A918CNM8"/>
<keyword evidence="3" id="KW-1185">Reference proteome</keyword>
<evidence type="ECO:0000313" key="2">
    <source>
        <dbReference type="EMBL" id="GGR34493.1"/>
    </source>
</evidence>